<keyword evidence="1" id="KW-0732">Signal</keyword>
<dbReference type="Proteomes" id="UP001525961">
    <property type="component" value="Unassembled WGS sequence"/>
</dbReference>
<evidence type="ECO:0000256" key="1">
    <source>
        <dbReference type="SAM" id="SignalP"/>
    </source>
</evidence>
<dbReference type="RefSeq" id="WP_261201295.1">
    <property type="nucleotide sequence ID" value="NZ_JAMXFA010000014.1"/>
</dbReference>
<feature type="signal peptide" evidence="1">
    <location>
        <begin position="1"/>
        <end position="24"/>
    </location>
</feature>
<gene>
    <name evidence="2" type="ORF">NG792_12545</name>
</gene>
<keyword evidence="3" id="KW-1185">Reference proteome</keyword>
<comment type="caution">
    <text evidence="2">The sequence shown here is derived from an EMBL/GenBank/DDBJ whole genome shotgun (WGS) entry which is preliminary data.</text>
</comment>
<reference evidence="2 3" key="1">
    <citation type="journal article" date="2022" name="Front. Microbiol.">
        <title>High genomic differentiation and limited gene flow indicate recent cryptic speciation within the genus Laspinema (cyanobacteria).</title>
        <authorList>
            <person name="Stanojkovic A."/>
            <person name="Skoupy S."/>
            <person name="Skaloud P."/>
            <person name="Dvorak P."/>
        </authorList>
    </citation>
    <scope>NUCLEOTIDE SEQUENCE [LARGE SCALE GENOMIC DNA]</scope>
    <source>
        <strain evidence="2 3">D3b</strain>
    </source>
</reference>
<dbReference type="EMBL" id="JAMXFA010000014">
    <property type="protein sequence ID" value="MCT7978539.1"/>
    <property type="molecule type" value="Genomic_DNA"/>
</dbReference>
<accession>A0ABT2N9K9</accession>
<name>A0ABT2N9K9_9CYAN</name>
<sequence>MKRLIIVASSIVATVLLNSSIGISQPSETGGREPGFWQPETDVNVNLPINITLLNNAGIALEYSLQDGGFREIGAGTRVGLGNFLLNPTSQTDLYRNLNVFINSPVGASEVPLHFDINSVGNDVTITIRPAMTGERIDRGFYTDEKGRIYAF</sequence>
<proteinExistence type="predicted"/>
<evidence type="ECO:0000313" key="2">
    <source>
        <dbReference type="EMBL" id="MCT7978539.1"/>
    </source>
</evidence>
<organism evidence="2 3">
    <name type="scientific">Laspinema olomoucense D3b</name>
    <dbReference type="NCBI Taxonomy" id="2953688"/>
    <lineage>
        <taxon>Bacteria</taxon>
        <taxon>Bacillati</taxon>
        <taxon>Cyanobacteriota</taxon>
        <taxon>Cyanophyceae</taxon>
        <taxon>Oscillatoriophycideae</taxon>
        <taxon>Oscillatoriales</taxon>
        <taxon>Laspinemataceae</taxon>
        <taxon>Laspinema</taxon>
        <taxon>Laspinema olomoucense</taxon>
    </lineage>
</organism>
<evidence type="ECO:0000313" key="3">
    <source>
        <dbReference type="Proteomes" id="UP001525961"/>
    </source>
</evidence>
<protein>
    <submittedName>
        <fullName evidence="2">Uncharacterized protein</fullName>
    </submittedName>
</protein>
<feature type="chain" id="PRO_5046742201" evidence="1">
    <location>
        <begin position="25"/>
        <end position="152"/>
    </location>
</feature>